<dbReference type="Pfam" id="PF01464">
    <property type="entry name" value="SLT"/>
    <property type="match status" value="1"/>
</dbReference>
<feature type="chain" id="PRO_5040801904" description="Ricin B lectin domain-containing protein" evidence="1">
    <location>
        <begin position="35"/>
        <end position="335"/>
    </location>
</feature>
<reference evidence="3" key="1">
    <citation type="journal article" date="2023" name="Int. J. Syst. Evol. Microbiol.">
        <title>&lt;i&gt;Clostridium folliculivorans&lt;/i&gt; sp. nov., isolated from soil samples of an organic paddy in Japan.</title>
        <authorList>
            <person name="Tazawa J."/>
            <person name="Kobayashi H."/>
            <person name="Tanizawa Y."/>
            <person name="Uchino A."/>
            <person name="Tanaka F."/>
            <person name="Urashima Y."/>
            <person name="Miura S."/>
            <person name="Sakamoto M."/>
            <person name="Ohkuma M."/>
            <person name="Tohno M."/>
        </authorList>
    </citation>
    <scope>NUCLEOTIDE SEQUENCE</scope>
    <source>
        <strain evidence="3">D1-1</strain>
    </source>
</reference>
<dbReference type="SUPFAM" id="SSF50370">
    <property type="entry name" value="Ricin B-like lectins"/>
    <property type="match status" value="1"/>
</dbReference>
<accession>A0A9W5Y1X3</accession>
<dbReference type="InterPro" id="IPR035992">
    <property type="entry name" value="Ricin_B-like_lectins"/>
</dbReference>
<comment type="caution">
    <text evidence="3">The sequence shown here is derived from an EMBL/GenBank/DDBJ whole genome shotgun (WGS) entry which is preliminary data.</text>
</comment>
<dbReference type="AlphaFoldDB" id="A0A9W5Y1X3"/>
<dbReference type="Proteomes" id="UP001057868">
    <property type="component" value="Unassembled WGS sequence"/>
</dbReference>
<dbReference type="Gene3D" id="2.80.10.50">
    <property type="match status" value="3"/>
</dbReference>
<dbReference type="EMBL" id="BQXY01000002">
    <property type="protein sequence ID" value="GKU25012.1"/>
    <property type="molecule type" value="Genomic_DNA"/>
</dbReference>
<dbReference type="Gene3D" id="1.10.530.10">
    <property type="match status" value="1"/>
</dbReference>
<dbReference type="Pfam" id="PF14200">
    <property type="entry name" value="RicinB_lectin_2"/>
    <property type="match status" value="2"/>
</dbReference>
<protein>
    <recommendedName>
        <fullName evidence="2">Ricin B lectin domain-containing protein</fullName>
    </recommendedName>
</protein>
<feature type="signal peptide" evidence="1">
    <location>
        <begin position="1"/>
        <end position="34"/>
    </location>
</feature>
<dbReference type="RefSeq" id="WP_261851984.1">
    <property type="nucleotide sequence ID" value="NZ_BQXY01000002.1"/>
</dbReference>
<dbReference type="SMART" id="SM00458">
    <property type="entry name" value="RICIN"/>
    <property type="match status" value="1"/>
</dbReference>
<dbReference type="SUPFAM" id="SSF53955">
    <property type="entry name" value="Lysozyme-like"/>
    <property type="match status" value="1"/>
</dbReference>
<evidence type="ECO:0000313" key="3">
    <source>
        <dbReference type="EMBL" id="GKU25012.1"/>
    </source>
</evidence>
<evidence type="ECO:0000256" key="1">
    <source>
        <dbReference type="SAM" id="SignalP"/>
    </source>
</evidence>
<gene>
    <name evidence="3" type="ORF">CFOLD11_18380</name>
</gene>
<feature type="domain" description="Ricin B lectin" evidence="2">
    <location>
        <begin position="39"/>
        <end position="176"/>
    </location>
</feature>
<dbReference type="InterPro" id="IPR000772">
    <property type="entry name" value="Ricin_B_lectin"/>
</dbReference>
<evidence type="ECO:0000259" key="2">
    <source>
        <dbReference type="SMART" id="SM00458"/>
    </source>
</evidence>
<organism evidence="3 4">
    <name type="scientific">Clostridium folliculivorans</name>
    <dbReference type="NCBI Taxonomy" id="2886038"/>
    <lineage>
        <taxon>Bacteria</taxon>
        <taxon>Bacillati</taxon>
        <taxon>Bacillota</taxon>
        <taxon>Clostridia</taxon>
        <taxon>Eubacteriales</taxon>
        <taxon>Clostridiaceae</taxon>
        <taxon>Clostridium</taxon>
    </lineage>
</organism>
<evidence type="ECO:0000313" key="4">
    <source>
        <dbReference type="Proteomes" id="UP001057868"/>
    </source>
</evidence>
<dbReference type="CDD" id="cd00161">
    <property type="entry name" value="beta-trefoil_Ricin-like"/>
    <property type="match status" value="1"/>
</dbReference>
<keyword evidence="1" id="KW-0732">Signal</keyword>
<dbReference type="InterPro" id="IPR023346">
    <property type="entry name" value="Lysozyme-like_dom_sf"/>
</dbReference>
<dbReference type="PROSITE" id="PS50231">
    <property type="entry name" value="RICIN_B_LECTIN"/>
    <property type="match status" value="1"/>
</dbReference>
<name>A0A9W5Y1X3_9CLOT</name>
<proteinExistence type="predicted"/>
<keyword evidence="4" id="KW-1185">Reference proteome</keyword>
<dbReference type="InterPro" id="IPR008258">
    <property type="entry name" value="Transglycosylase_SLT_dom_1"/>
</dbReference>
<sequence>MIKKTFIKKAATFIAMAAVTVTTLAVGNPLKASAAVISGQTYKIINVGSGKALDVYAAGTANYTNVDIYSDNGTAAQQWNIVANSDGTYKIINNNSWKALDVYAAGTADYTNVDIYDDNGTGAQKWRLVSNSDGSYKIINANSNKALDVYAAGNADYTNVDIFTDNGTAAQKWNIIQVGGGASPTVTKPGEVPNDIWTYTINADKVYGNTGDFALLLCAVIKKESAFGAGLSGSPSAGDGLMQVEPNTRNAYASQFQAKFGHTYNHGSYQDQVYLGALILNANIVQFGSVYSGLLHYNGGPNWYPGATDSYGRPILADQYANAVYATYQSYGGKN</sequence>